<dbReference type="Gene3D" id="3.40.50.150">
    <property type="entry name" value="Vaccinia Virus protein VP39"/>
    <property type="match status" value="1"/>
</dbReference>
<evidence type="ECO:0000313" key="1">
    <source>
        <dbReference type="EMBL" id="GAA1988829.1"/>
    </source>
</evidence>
<gene>
    <name evidence="1" type="ORF">GCM10009799_13150</name>
</gene>
<reference evidence="1 2" key="1">
    <citation type="journal article" date="2019" name="Int. J. Syst. Evol. Microbiol.">
        <title>The Global Catalogue of Microorganisms (GCM) 10K type strain sequencing project: providing services to taxonomists for standard genome sequencing and annotation.</title>
        <authorList>
            <consortium name="The Broad Institute Genomics Platform"/>
            <consortium name="The Broad Institute Genome Sequencing Center for Infectious Disease"/>
            <person name="Wu L."/>
            <person name="Ma J."/>
        </authorList>
    </citation>
    <scope>NUCLEOTIDE SEQUENCE [LARGE SCALE GENOMIC DNA]</scope>
    <source>
        <strain evidence="1 2">JCM 15313</strain>
    </source>
</reference>
<evidence type="ECO:0000313" key="2">
    <source>
        <dbReference type="Proteomes" id="UP001501585"/>
    </source>
</evidence>
<dbReference type="InterPro" id="IPR029063">
    <property type="entry name" value="SAM-dependent_MTases_sf"/>
</dbReference>
<dbReference type="PIRSF" id="PIRSF017393">
    <property type="entry name" value="MTase_SAV2177"/>
    <property type="match status" value="1"/>
</dbReference>
<keyword evidence="1" id="KW-0808">Transferase</keyword>
<comment type="caution">
    <text evidence="1">The sequence shown here is derived from an EMBL/GenBank/DDBJ whole genome shotgun (WGS) entry which is preliminary data.</text>
</comment>
<dbReference type="Pfam" id="PF04672">
    <property type="entry name" value="Methyltransf_19"/>
    <property type="match status" value="1"/>
</dbReference>
<dbReference type="Proteomes" id="UP001501585">
    <property type="component" value="Unassembled WGS sequence"/>
</dbReference>
<accession>A0ABN2SNF4</accession>
<organism evidence="1 2">
    <name type="scientific">Nocardiopsis rhodophaea</name>
    <dbReference type="NCBI Taxonomy" id="280238"/>
    <lineage>
        <taxon>Bacteria</taxon>
        <taxon>Bacillati</taxon>
        <taxon>Actinomycetota</taxon>
        <taxon>Actinomycetes</taxon>
        <taxon>Streptosporangiales</taxon>
        <taxon>Nocardiopsidaceae</taxon>
        <taxon>Nocardiopsis</taxon>
    </lineage>
</organism>
<dbReference type="EMBL" id="BAAAPC010000004">
    <property type="protein sequence ID" value="GAA1988829.1"/>
    <property type="molecule type" value="Genomic_DNA"/>
</dbReference>
<dbReference type="GO" id="GO:0008168">
    <property type="term" value="F:methyltransferase activity"/>
    <property type="evidence" value="ECO:0007669"/>
    <property type="project" value="UniProtKB-KW"/>
</dbReference>
<dbReference type="InterPro" id="IPR006764">
    <property type="entry name" value="SAM_dep_MeTrfase_SAV2177_type"/>
</dbReference>
<sequence>MSNPTPDLPHQIDTSVPHSARFWDYLLGGKDNFAADREAVRQALQLQPDLREVARADRAFLARVVRFLAGEAGIRQFLDIGTGLPTVDHTHTVAQGIAPESRTVYVDNDPIVLLHAQALLVGTEEGSTEYIDADARDVERILAKATQTIDFGQPVAVMMLGILNFILDDDEAHAIVDRLLDAVPAGSYLALAHPTAEVGGVKTEEAIQKLNETSATPQKLRSPRELARFMRRLEVLEPGVVSCSRWRPEPKGDACPDVLQYCAVGRKV</sequence>
<dbReference type="SUPFAM" id="SSF53335">
    <property type="entry name" value="S-adenosyl-L-methionine-dependent methyltransferases"/>
    <property type="match status" value="1"/>
</dbReference>
<protein>
    <submittedName>
        <fullName evidence="1">SAM-dependent methyltransferase</fullName>
    </submittedName>
</protein>
<keyword evidence="2" id="KW-1185">Reference proteome</keyword>
<name>A0ABN2SNF4_9ACTN</name>
<dbReference type="GO" id="GO:0032259">
    <property type="term" value="P:methylation"/>
    <property type="evidence" value="ECO:0007669"/>
    <property type="project" value="UniProtKB-KW"/>
</dbReference>
<proteinExistence type="predicted"/>
<keyword evidence="1" id="KW-0489">Methyltransferase</keyword>
<dbReference type="RefSeq" id="WP_344100127.1">
    <property type="nucleotide sequence ID" value="NZ_BAAAPC010000004.1"/>
</dbReference>